<protein>
    <submittedName>
        <fullName evidence="1">Uncharacterized protein</fullName>
    </submittedName>
</protein>
<dbReference type="Proteomes" id="UP001162480">
    <property type="component" value="Chromosome 2"/>
</dbReference>
<proteinExistence type="predicted"/>
<dbReference type="AlphaFoldDB" id="A0AA36ANA1"/>
<accession>A0AA36ANA1</accession>
<evidence type="ECO:0000313" key="2">
    <source>
        <dbReference type="Proteomes" id="UP001162480"/>
    </source>
</evidence>
<dbReference type="EMBL" id="OX597815">
    <property type="protein sequence ID" value="CAI9718634.1"/>
    <property type="molecule type" value="Genomic_DNA"/>
</dbReference>
<keyword evidence="2" id="KW-1185">Reference proteome</keyword>
<evidence type="ECO:0000313" key="1">
    <source>
        <dbReference type="EMBL" id="CAI9718634.1"/>
    </source>
</evidence>
<name>A0AA36ANA1_OCTVU</name>
<reference evidence="1" key="1">
    <citation type="submission" date="2023-08" db="EMBL/GenBank/DDBJ databases">
        <authorList>
            <person name="Alioto T."/>
            <person name="Alioto T."/>
            <person name="Gomez Garrido J."/>
        </authorList>
    </citation>
    <scope>NUCLEOTIDE SEQUENCE</scope>
</reference>
<sequence>MRWCGRIVRMVDERMLKQLFYGELAEGKRYRCKPKEGFKDGIRTTMKSLGMVPEDIETLASDRVGWRTKSTRNISTGQHIFYWLTFDIFNRFTCDIFNMSAFDINNWPAFNFFNRSRFDISNISTWDI</sequence>
<gene>
    <name evidence="1" type="ORF">OCTVUL_1B027433</name>
</gene>
<organism evidence="1 2">
    <name type="scientific">Octopus vulgaris</name>
    <name type="common">Common octopus</name>
    <dbReference type="NCBI Taxonomy" id="6645"/>
    <lineage>
        <taxon>Eukaryota</taxon>
        <taxon>Metazoa</taxon>
        <taxon>Spiralia</taxon>
        <taxon>Lophotrochozoa</taxon>
        <taxon>Mollusca</taxon>
        <taxon>Cephalopoda</taxon>
        <taxon>Coleoidea</taxon>
        <taxon>Octopodiformes</taxon>
        <taxon>Octopoda</taxon>
        <taxon>Incirrata</taxon>
        <taxon>Octopodidae</taxon>
        <taxon>Octopus</taxon>
    </lineage>
</organism>